<dbReference type="Pfam" id="PF03108">
    <property type="entry name" value="DBD_Tnp_Mut"/>
    <property type="match status" value="1"/>
</dbReference>
<dbReference type="PANTHER" id="PTHR31973:SF187">
    <property type="entry name" value="MUTATOR TRANSPOSASE MUDRA PROTEIN"/>
    <property type="match status" value="1"/>
</dbReference>
<evidence type="ECO:0000313" key="3">
    <source>
        <dbReference type="EMBL" id="PKI72488.1"/>
    </source>
</evidence>
<accession>A0A2I0KVJ2</accession>
<dbReference type="Proteomes" id="UP000233551">
    <property type="component" value="Unassembled WGS sequence"/>
</dbReference>
<evidence type="ECO:0000259" key="2">
    <source>
        <dbReference type="Pfam" id="PF03108"/>
    </source>
</evidence>
<dbReference type="PANTHER" id="PTHR31973">
    <property type="entry name" value="POLYPROTEIN, PUTATIVE-RELATED"/>
    <property type="match status" value="1"/>
</dbReference>
<evidence type="ECO:0000256" key="1">
    <source>
        <dbReference type="SAM" id="MobiDB-lite"/>
    </source>
</evidence>
<gene>
    <name evidence="3" type="ORF">CRG98_007091</name>
</gene>
<dbReference type="InterPro" id="IPR004332">
    <property type="entry name" value="Transposase_MuDR"/>
</dbReference>
<dbReference type="AlphaFoldDB" id="A0A2I0KVJ2"/>
<feature type="compositionally biased region" description="Acidic residues" evidence="1">
    <location>
        <begin position="74"/>
        <end position="83"/>
    </location>
</feature>
<reference evidence="3 4" key="1">
    <citation type="submission" date="2017-11" db="EMBL/GenBank/DDBJ databases">
        <title>De-novo sequencing of pomegranate (Punica granatum L.) genome.</title>
        <authorList>
            <person name="Akparov Z."/>
            <person name="Amiraslanov A."/>
            <person name="Hajiyeva S."/>
            <person name="Abbasov M."/>
            <person name="Kaur K."/>
            <person name="Hamwieh A."/>
            <person name="Solovyev V."/>
            <person name="Salamov A."/>
            <person name="Braich B."/>
            <person name="Kosarev P."/>
            <person name="Mahmoud A."/>
            <person name="Hajiyev E."/>
            <person name="Babayeva S."/>
            <person name="Izzatullayeva V."/>
            <person name="Mammadov A."/>
            <person name="Mammadov A."/>
            <person name="Sharifova S."/>
            <person name="Ojaghi J."/>
            <person name="Eynullazada K."/>
            <person name="Bayramov B."/>
            <person name="Abdulazimova A."/>
            <person name="Shahmuradov I."/>
        </authorList>
    </citation>
    <scope>NUCLEOTIDE SEQUENCE [LARGE SCALE GENOMIC DNA]</scope>
    <source>
        <strain evidence="4">cv. AG2017</strain>
        <tissue evidence="3">Leaf</tissue>
    </source>
</reference>
<protein>
    <recommendedName>
        <fullName evidence="2">Transposase MuDR plant domain-containing protein</fullName>
    </recommendedName>
</protein>
<feature type="region of interest" description="Disordered" evidence="1">
    <location>
        <begin position="68"/>
        <end position="96"/>
    </location>
</feature>
<feature type="domain" description="Transposase MuDR plant" evidence="2">
    <location>
        <begin position="113"/>
        <end position="157"/>
    </location>
</feature>
<organism evidence="3 4">
    <name type="scientific">Punica granatum</name>
    <name type="common">Pomegranate</name>
    <dbReference type="NCBI Taxonomy" id="22663"/>
    <lineage>
        <taxon>Eukaryota</taxon>
        <taxon>Viridiplantae</taxon>
        <taxon>Streptophyta</taxon>
        <taxon>Embryophyta</taxon>
        <taxon>Tracheophyta</taxon>
        <taxon>Spermatophyta</taxon>
        <taxon>Magnoliopsida</taxon>
        <taxon>eudicotyledons</taxon>
        <taxon>Gunneridae</taxon>
        <taxon>Pentapetalae</taxon>
        <taxon>rosids</taxon>
        <taxon>malvids</taxon>
        <taxon>Myrtales</taxon>
        <taxon>Lythraceae</taxon>
        <taxon>Punica</taxon>
    </lineage>
</organism>
<sequence>MGDANRDVPSVDVQDDIEYVNLHMEVLRIENEKAWDEGSELNDTDNDITDDVDLVDVNVALQEDIRHGKRSDWEAGDGGDESDGFQSIDSGDEGGSASRLLEFRRERDLQDPKFVIGMLFGTTKELKDAVKQYRIVNKVNVVIVRNEKDRVNAKCKNCDGWMLRSTWNKMHNALQIKKYKDKHTCGKEVPDRYITYKWLGETYKTQFRVDPNWYSKSFAHQLDHDSKAKCNRMKL</sequence>
<keyword evidence="4" id="KW-1185">Reference proteome</keyword>
<dbReference type="EMBL" id="PGOL01000323">
    <property type="protein sequence ID" value="PKI72488.1"/>
    <property type="molecule type" value="Genomic_DNA"/>
</dbReference>
<comment type="caution">
    <text evidence="3">The sequence shown here is derived from an EMBL/GenBank/DDBJ whole genome shotgun (WGS) entry which is preliminary data.</text>
</comment>
<proteinExistence type="predicted"/>
<name>A0A2I0KVJ2_PUNGR</name>
<evidence type="ECO:0000313" key="4">
    <source>
        <dbReference type="Proteomes" id="UP000233551"/>
    </source>
</evidence>